<dbReference type="InterPro" id="IPR012677">
    <property type="entry name" value="Nucleotide-bd_a/b_plait_sf"/>
</dbReference>
<evidence type="ECO:0000313" key="3">
    <source>
        <dbReference type="EMBL" id="GEU39580.1"/>
    </source>
</evidence>
<dbReference type="GO" id="GO:0003723">
    <property type="term" value="F:RNA binding"/>
    <property type="evidence" value="ECO:0007669"/>
    <property type="project" value="UniProtKB-UniRule"/>
</dbReference>
<dbReference type="EMBL" id="BKCJ010001193">
    <property type="protein sequence ID" value="GEU39580.1"/>
    <property type="molecule type" value="Genomic_DNA"/>
</dbReference>
<dbReference type="InterPro" id="IPR035979">
    <property type="entry name" value="RBD_domain_sf"/>
</dbReference>
<feature type="domain" description="RRM" evidence="2">
    <location>
        <begin position="16"/>
        <end position="98"/>
    </location>
</feature>
<dbReference type="InterPro" id="IPR000504">
    <property type="entry name" value="RRM_dom"/>
</dbReference>
<evidence type="ECO:0000256" key="1">
    <source>
        <dbReference type="PROSITE-ProRule" id="PRU00176"/>
    </source>
</evidence>
<dbReference type="Pfam" id="PF00076">
    <property type="entry name" value="RRM_1"/>
    <property type="match status" value="1"/>
</dbReference>
<name>A0A6L2JS32_TANCI</name>
<dbReference type="CDD" id="cd00590">
    <property type="entry name" value="RRM_SF"/>
    <property type="match status" value="1"/>
</dbReference>
<sequence>MCSYRSKEDDVNRISTSIFVANFPDSFKAKDLFHVCKQYGHVVDSFILLKRTKEGKRFGFVRFNNVFNVERLVSNLCTIWVDRLKFHANRARFDRAPLNRANAHVKNIAMPVKVTNHTACMGDGAMGGGKSYVNVVASNARSGYSKDACQNSYVGTVKKKIEFRQIMKEQHIPSLVLDDTCVLDYDYSLALVGKVSDFGLLNNIKTILIKEGFDNFVLKYLGGFWVIIEFLTKESLEKFKSHVGVGSWFISLEYAHNSFSIDERVVWVDIEGVPMNGDLFIELIYGKRFDLKVRDDEIQEKDDRHEEDDYDCIPDLSENLISMR</sequence>
<accession>A0A6L2JS32</accession>
<gene>
    <name evidence="3" type="ORF">Tci_011558</name>
</gene>
<dbReference type="SMART" id="SM00360">
    <property type="entry name" value="RRM"/>
    <property type="match status" value="1"/>
</dbReference>
<evidence type="ECO:0000259" key="2">
    <source>
        <dbReference type="PROSITE" id="PS50102"/>
    </source>
</evidence>
<keyword evidence="1" id="KW-0694">RNA-binding</keyword>
<reference evidence="3" key="1">
    <citation type="journal article" date="2019" name="Sci. Rep.">
        <title>Draft genome of Tanacetum cinerariifolium, the natural source of mosquito coil.</title>
        <authorList>
            <person name="Yamashiro T."/>
            <person name="Shiraishi A."/>
            <person name="Satake H."/>
            <person name="Nakayama K."/>
        </authorList>
    </citation>
    <scope>NUCLEOTIDE SEQUENCE</scope>
</reference>
<proteinExistence type="predicted"/>
<comment type="caution">
    <text evidence="3">The sequence shown here is derived from an EMBL/GenBank/DDBJ whole genome shotgun (WGS) entry which is preliminary data.</text>
</comment>
<dbReference type="SUPFAM" id="SSF54928">
    <property type="entry name" value="RNA-binding domain, RBD"/>
    <property type="match status" value="1"/>
</dbReference>
<dbReference type="AlphaFoldDB" id="A0A6L2JS32"/>
<protein>
    <submittedName>
        <fullName evidence="3">Nucleotide-binding alpha-beta plait domain-containing protein</fullName>
    </submittedName>
</protein>
<dbReference type="Gene3D" id="3.30.70.330">
    <property type="match status" value="1"/>
</dbReference>
<organism evidence="3">
    <name type="scientific">Tanacetum cinerariifolium</name>
    <name type="common">Dalmatian daisy</name>
    <name type="synonym">Chrysanthemum cinerariifolium</name>
    <dbReference type="NCBI Taxonomy" id="118510"/>
    <lineage>
        <taxon>Eukaryota</taxon>
        <taxon>Viridiplantae</taxon>
        <taxon>Streptophyta</taxon>
        <taxon>Embryophyta</taxon>
        <taxon>Tracheophyta</taxon>
        <taxon>Spermatophyta</taxon>
        <taxon>Magnoliopsida</taxon>
        <taxon>eudicotyledons</taxon>
        <taxon>Gunneridae</taxon>
        <taxon>Pentapetalae</taxon>
        <taxon>asterids</taxon>
        <taxon>campanulids</taxon>
        <taxon>Asterales</taxon>
        <taxon>Asteraceae</taxon>
        <taxon>Asteroideae</taxon>
        <taxon>Anthemideae</taxon>
        <taxon>Anthemidinae</taxon>
        <taxon>Tanacetum</taxon>
    </lineage>
</organism>
<dbReference type="PROSITE" id="PS50102">
    <property type="entry name" value="RRM"/>
    <property type="match status" value="1"/>
</dbReference>